<dbReference type="OrthoDB" id="790324at2"/>
<keyword evidence="1" id="KW-0732">Signal</keyword>
<gene>
    <name evidence="2" type="ORF">FVF61_05990</name>
</gene>
<reference evidence="2 3" key="1">
    <citation type="submission" date="2019-08" db="EMBL/GenBank/DDBJ databases">
        <title>Formosa sediminis sp. nov., isolated from marine sediment.</title>
        <authorList>
            <person name="Cao W.R."/>
        </authorList>
    </citation>
    <scope>NUCLEOTIDE SEQUENCE [LARGE SCALE GENOMIC DNA]</scope>
    <source>
        <strain evidence="2 3">1494</strain>
    </source>
</reference>
<protein>
    <recommendedName>
        <fullName evidence="4">Porin</fullName>
    </recommendedName>
</protein>
<keyword evidence="3" id="KW-1185">Reference proteome</keyword>
<accession>A0A5D0GCR0</accession>
<evidence type="ECO:0000313" key="3">
    <source>
        <dbReference type="Proteomes" id="UP000324550"/>
    </source>
</evidence>
<sequence>MKNLCLLSVALLLSSVSNSQERFLTIASKDSINNLPKFKTSLGVNMKLNGYYDVFGGLNESETFNVGMINVFGTDDSSSLHVDLYQSQINWTSHFVLENGKVLKAVLETDFWGGNGHMRLRKAYIESVHWQVGQTWNNFGDEDLWPNIMEWEGPPSGVWLRTPHVKYTNTFKNHNWIYQISLEAPITDYNRYDELEPLVEETNQTTPDLTFAVSYKKDWGHIRAVSLLRSVRYKLEGDTDNFIGYGFGLSGIYKVSQNNFQFQITGGKGITAYLTTITGLGYDGYPTSNNSFEATPALGGWMSYEYYFSKKWHSNLVIGYTEFHLKDMQRFILTENDQFPEVYLNGDVEHSHYYALFNVMYDLLDRLTFGLELDYGVKKLKTKGTVENVLVDDVISRNAMRISFGFMFYF</sequence>
<evidence type="ECO:0008006" key="4">
    <source>
        <dbReference type="Google" id="ProtNLM"/>
    </source>
</evidence>
<feature type="chain" id="PRO_5023150445" description="Porin" evidence="1">
    <location>
        <begin position="20"/>
        <end position="410"/>
    </location>
</feature>
<proteinExistence type="predicted"/>
<organism evidence="2 3">
    <name type="scientific">Formosa maritima</name>
    <dbReference type="NCBI Taxonomy" id="2592046"/>
    <lineage>
        <taxon>Bacteria</taxon>
        <taxon>Pseudomonadati</taxon>
        <taxon>Bacteroidota</taxon>
        <taxon>Flavobacteriia</taxon>
        <taxon>Flavobacteriales</taxon>
        <taxon>Flavobacteriaceae</taxon>
        <taxon>Formosa</taxon>
    </lineage>
</organism>
<dbReference type="RefSeq" id="WP_148454368.1">
    <property type="nucleotide sequence ID" value="NZ_VSFC01000030.1"/>
</dbReference>
<comment type="caution">
    <text evidence="2">The sequence shown here is derived from an EMBL/GenBank/DDBJ whole genome shotgun (WGS) entry which is preliminary data.</text>
</comment>
<evidence type="ECO:0000256" key="1">
    <source>
        <dbReference type="SAM" id="SignalP"/>
    </source>
</evidence>
<dbReference type="EMBL" id="VSFC01000030">
    <property type="protein sequence ID" value="TYA56684.1"/>
    <property type="molecule type" value="Genomic_DNA"/>
</dbReference>
<name>A0A5D0GCR0_9FLAO</name>
<dbReference type="SUPFAM" id="SSF56935">
    <property type="entry name" value="Porins"/>
    <property type="match status" value="1"/>
</dbReference>
<feature type="signal peptide" evidence="1">
    <location>
        <begin position="1"/>
        <end position="19"/>
    </location>
</feature>
<evidence type="ECO:0000313" key="2">
    <source>
        <dbReference type="EMBL" id="TYA56684.1"/>
    </source>
</evidence>
<dbReference type="Proteomes" id="UP000324550">
    <property type="component" value="Unassembled WGS sequence"/>
</dbReference>
<dbReference type="AlphaFoldDB" id="A0A5D0GCR0"/>